<dbReference type="AlphaFoldDB" id="A0A0E9W098"/>
<organism evidence="1">
    <name type="scientific">Anguilla anguilla</name>
    <name type="common">European freshwater eel</name>
    <name type="synonym">Muraena anguilla</name>
    <dbReference type="NCBI Taxonomy" id="7936"/>
    <lineage>
        <taxon>Eukaryota</taxon>
        <taxon>Metazoa</taxon>
        <taxon>Chordata</taxon>
        <taxon>Craniata</taxon>
        <taxon>Vertebrata</taxon>
        <taxon>Euteleostomi</taxon>
        <taxon>Actinopterygii</taxon>
        <taxon>Neopterygii</taxon>
        <taxon>Teleostei</taxon>
        <taxon>Anguilliformes</taxon>
        <taxon>Anguillidae</taxon>
        <taxon>Anguilla</taxon>
    </lineage>
</organism>
<name>A0A0E9W098_ANGAN</name>
<proteinExistence type="predicted"/>
<reference evidence="1" key="2">
    <citation type="journal article" date="2015" name="Fish Shellfish Immunol.">
        <title>Early steps in the European eel (Anguilla anguilla)-Vibrio vulnificus interaction in the gills: Role of the RtxA13 toxin.</title>
        <authorList>
            <person name="Callol A."/>
            <person name="Pajuelo D."/>
            <person name="Ebbesson L."/>
            <person name="Teles M."/>
            <person name="MacKenzie S."/>
            <person name="Amaro C."/>
        </authorList>
    </citation>
    <scope>NUCLEOTIDE SEQUENCE</scope>
</reference>
<reference evidence="1" key="1">
    <citation type="submission" date="2014-11" db="EMBL/GenBank/DDBJ databases">
        <authorList>
            <person name="Amaro Gonzalez C."/>
        </authorList>
    </citation>
    <scope>NUCLEOTIDE SEQUENCE</scope>
</reference>
<dbReference type="EMBL" id="GBXM01024841">
    <property type="protein sequence ID" value="JAH83736.1"/>
    <property type="molecule type" value="Transcribed_RNA"/>
</dbReference>
<sequence length="41" mass="4678">MELSQWHVWRDCGLHSGCLTIIPNVHHSAVVLSARPQTRQN</sequence>
<evidence type="ECO:0000313" key="1">
    <source>
        <dbReference type="EMBL" id="JAH83736.1"/>
    </source>
</evidence>
<accession>A0A0E9W098</accession>
<protein>
    <submittedName>
        <fullName evidence="1">Uncharacterized protein</fullName>
    </submittedName>
</protein>